<dbReference type="KEGG" id="rpe:RPE_2645"/>
<dbReference type="Gene3D" id="3.55.50.30">
    <property type="match status" value="1"/>
</dbReference>
<dbReference type="STRING" id="316055.RPE_2645"/>
<dbReference type="eggNOG" id="COG4771">
    <property type="taxonomic scope" value="Bacteria"/>
</dbReference>
<dbReference type="EMBL" id="CP000463">
    <property type="protein sequence ID" value="ABJ06582.1"/>
    <property type="molecule type" value="Genomic_DNA"/>
</dbReference>
<dbReference type="SMART" id="SM00965">
    <property type="entry name" value="STN"/>
    <property type="match status" value="1"/>
</dbReference>
<proteinExistence type="predicted"/>
<dbReference type="InterPro" id="IPR011662">
    <property type="entry name" value="Secretin/TonB_short_N"/>
</dbReference>
<keyword evidence="3" id="KW-0998">Cell outer membrane</keyword>
<reference evidence="5" key="1">
    <citation type="submission" date="2006-09" db="EMBL/GenBank/DDBJ databases">
        <title>Complete sequence of Rhodopseudomonas palustris BisA53.</title>
        <authorList>
            <consortium name="US DOE Joint Genome Institute"/>
            <person name="Copeland A."/>
            <person name="Lucas S."/>
            <person name="Lapidus A."/>
            <person name="Barry K."/>
            <person name="Detter J.C."/>
            <person name="Glavina del Rio T."/>
            <person name="Hammon N."/>
            <person name="Israni S."/>
            <person name="Dalin E."/>
            <person name="Tice H."/>
            <person name="Pitluck S."/>
            <person name="Chain P."/>
            <person name="Malfatti S."/>
            <person name="Shin M."/>
            <person name="Vergez L."/>
            <person name="Schmutz J."/>
            <person name="Larimer F."/>
            <person name="Land M."/>
            <person name="Hauser L."/>
            <person name="Pelletier D.A."/>
            <person name="Kyrpides N."/>
            <person name="Kim E."/>
            <person name="Harwood C.S."/>
            <person name="Oda Y."/>
            <person name="Richardson P."/>
        </authorList>
    </citation>
    <scope>NUCLEOTIDE SEQUENCE [LARGE SCALE GENOMIC DNA]</scope>
    <source>
        <strain evidence="5">BisA53</strain>
    </source>
</reference>
<dbReference type="SUPFAM" id="SSF74653">
    <property type="entry name" value="TolA/TonB C-terminal domain"/>
    <property type="match status" value="1"/>
</dbReference>
<dbReference type="Pfam" id="PF07660">
    <property type="entry name" value="STN"/>
    <property type="match status" value="1"/>
</dbReference>
<keyword evidence="1" id="KW-0813">Transport</keyword>
<evidence type="ECO:0000313" key="5">
    <source>
        <dbReference type="EMBL" id="ABJ06582.1"/>
    </source>
</evidence>
<name>Q07NA2_RHOP5</name>
<feature type="domain" description="Secretin/TonB short N-terminal" evidence="4">
    <location>
        <begin position="43"/>
        <end position="94"/>
    </location>
</feature>
<evidence type="ECO:0000256" key="3">
    <source>
        <dbReference type="ARBA" id="ARBA00023237"/>
    </source>
</evidence>
<evidence type="ECO:0000256" key="1">
    <source>
        <dbReference type="ARBA" id="ARBA00022448"/>
    </source>
</evidence>
<sequence>MPGVAVAAPAQQTSMVSNGPVSFDIPAQALESAIEAYSVISGWQVIYDAGLAAGHRSAAVSGRLPPATALSQLLSGTGLMADFMTADGVMLVPERSARDAARLEAGSPAGDYFGRIQAGLRRELCADERVRSNGDRFAFGLWIGASGAVTRVAPLGSTGDAATDAAFSRIVTRLALGDAPPAGFKQPVVVLVTPDLIAQCKVPGAMPARAAQ</sequence>
<evidence type="ECO:0000256" key="2">
    <source>
        <dbReference type="ARBA" id="ARBA00023136"/>
    </source>
</evidence>
<accession>Q07NA2</accession>
<protein>
    <submittedName>
        <fullName evidence="5">Secretin/TonB short N-terminal domain protein</fullName>
    </submittedName>
</protein>
<organism evidence="5">
    <name type="scientific">Rhodopseudomonas palustris (strain BisA53)</name>
    <dbReference type="NCBI Taxonomy" id="316055"/>
    <lineage>
        <taxon>Bacteria</taxon>
        <taxon>Pseudomonadati</taxon>
        <taxon>Pseudomonadota</taxon>
        <taxon>Alphaproteobacteria</taxon>
        <taxon>Hyphomicrobiales</taxon>
        <taxon>Nitrobacteraceae</taxon>
        <taxon>Rhodopseudomonas</taxon>
    </lineage>
</organism>
<gene>
    <name evidence="5" type="ordered locus">RPE_2645</name>
</gene>
<dbReference type="AlphaFoldDB" id="Q07NA2"/>
<dbReference type="GO" id="GO:0019867">
    <property type="term" value="C:outer membrane"/>
    <property type="evidence" value="ECO:0007669"/>
    <property type="project" value="InterPro"/>
</dbReference>
<evidence type="ECO:0000259" key="4">
    <source>
        <dbReference type="SMART" id="SM00965"/>
    </source>
</evidence>
<dbReference type="HOGENOM" id="CLU_088938_2_0_5"/>
<keyword evidence="2" id="KW-0472">Membrane</keyword>